<dbReference type="InterPro" id="IPR036397">
    <property type="entry name" value="RNaseH_sf"/>
</dbReference>
<dbReference type="Proteomes" id="UP000502823">
    <property type="component" value="Unassembled WGS sequence"/>
</dbReference>
<dbReference type="InParanoid" id="A0A6L2PFL1"/>
<sequence length="65" mass="7403">MLLKHDSARPHTWLKTQKAVTKLGWTILFHPPHSPQLAPSHFHLFEALANAICGKRFGSNEEVME</sequence>
<dbReference type="GO" id="GO:0003676">
    <property type="term" value="F:nucleic acid binding"/>
    <property type="evidence" value="ECO:0007669"/>
    <property type="project" value="InterPro"/>
</dbReference>
<keyword evidence="2" id="KW-1185">Reference proteome</keyword>
<accession>A0A6L2PFL1</accession>
<comment type="caution">
    <text evidence="1">The sequence shown here is derived from an EMBL/GenBank/DDBJ whole genome shotgun (WGS) entry which is preliminary data.</text>
</comment>
<proteinExistence type="predicted"/>
<dbReference type="InterPro" id="IPR052709">
    <property type="entry name" value="Transposase-MT_Hybrid"/>
</dbReference>
<dbReference type="AlphaFoldDB" id="A0A6L2PFL1"/>
<name>A0A6L2PFL1_COPFO</name>
<evidence type="ECO:0000313" key="1">
    <source>
        <dbReference type="EMBL" id="GFG31156.1"/>
    </source>
</evidence>
<protein>
    <recommendedName>
        <fullName evidence="3">Tc1-like transposase DDE domain-containing protein</fullName>
    </recommendedName>
</protein>
<dbReference type="OrthoDB" id="616263at2759"/>
<dbReference type="PANTHER" id="PTHR46060:SF1">
    <property type="entry name" value="MARINER MOS1 TRANSPOSASE-LIKE PROTEIN"/>
    <property type="match status" value="1"/>
</dbReference>
<reference evidence="2" key="1">
    <citation type="submission" date="2020-01" db="EMBL/GenBank/DDBJ databases">
        <title>Draft genome sequence of the Termite Coptotermes fromosanus.</title>
        <authorList>
            <person name="Itakura S."/>
            <person name="Yosikawa Y."/>
            <person name="Umezawa K."/>
        </authorList>
    </citation>
    <scope>NUCLEOTIDE SEQUENCE [LARGE SCALE GENOMIC DNA]</scope>
</reference>
<dbReference type="EMBL" id="BLKM01010755">
    <property type="protein sequence ID" value="GFG31156.1"/>
    <property type="molecule type" value="Genomic_DNA"/>
</dbReference>
<evidence type="ECO:0000313" key="2">
    <source>
        <dbReference type="Proteomes" id="UP000502823"/>
    </source>
</evidence>
<gene>
    <name evidence="1" type="ORF">Cfor_10735</name>
</gene>
<evidence type="ECO:0008006" key="3">
    <source>
        <dbReference type="Google" id="ProtNLM"/>
    </source>
</evidence>
<dbReference type="Gene3D" id="3.30.420.10">
    <property type="entry name" value="Ribonuclease H-like superfamily/Ribonuclease H"/>
    <property type="match status" value="1"/>
</dbReference>
<dbReference type="PANTHER" id="PTHR46060">
    <property type="entry name" value="MARINER MOS1 TRANSPOSASE-LIKE PROTEIN"/>
    <property type="match status" value="1"/>
</dbReference>
<organism evidence="1 2">
    <name type="scientific">Coptotermes formosanus</name>
    <name type="common">Formosan subterranean termite</name>
    <dbReference type="NCBI Taxonomy" id="36987"/>
    <lineage>
        <taxon>Eukaryota</taxon>
        <taxon>Metazoa</taxon>
        <taxon>Ecdysozoa</taxon>
        <taxon>Arthropoda</taxon>
        <taxon>Hexapoda</taxon>
        <taxon>Insecta</taxon>
        <taxon>Pterygota</taxon>
        <taxon>Neoptera</taxon>
        <taxon>Polyneoptera</taxon>
        <taxon>Dictyoptera</taxon>
        <taxon>Blattodea</taxon>
        <taxon>Blattoidea</taxon>
        <taxon>Termitoidae</taxon>
        <taxon>Rhinotermitidae</taxon>
        <taxon>Coptotermes</taxon>
    </lineage>
</organism>